<dbReference type="InterPro" id="IPR052956">
    <property type="entry name" value="Mesenchyme-surface_protein"/>
</dbReference>
<organism evidence="2 3">
    <name type="scientific">Bhargavaea cecembensis</name>
    <dbReference type="NCBI Taxonomy" id="394098"/>
    <lineage>
        <taxon>Bacteria</taxon>
        <taxon>Bacillati</taxon>
        <taxon>Bacillota</taxon>
        <taxon>Bacilli</taxon>
        <taxon>Bacillales</taxon>
        <taxon>Caryophanaceae</taxon>
        <taxon>Bhargavaea</taxon>
    </lineage>
</organism>
<dbReference type="Gene3D" id="2.130.10.10">
    <property type="entry name" value="YVTN repeat-like/Quinoprotein amine dehydrogenase"/>
    <property type="match status" value="1"/>
</dbReference>
<dbReference type="AlphaFoldDB" id="A0A163ET41"/>
<dbReference type="EMBL" id="LQNT01000011">
    <property type="protein sequence ID" value="KZE37127.1"/>
    <property type="molecule type" value="Genomic_DNA"/>
</dbReference>
<evidence type="ECO:0000259" key="1">
    <source>
        <dbReference type="Pfam" id="PF22494"/>
    </source>
</evidence>
<dbReference type="Pfam" id="PF22494">
    <property type="entry name" value="choice_anch_I"/>
    <property type="match status" value="1"/>
</dbReference>
<dbReference type="InterPro" id="IPR055188">
    <property type="entry name" value="Choice_anch_I"/>
</dbReference>
<dbReference type="RefSeq" id="WP_063182079.1">
    <property type="nucleotide sequence ID" value="NZ_LQNT01000011.1"/>
</dbReference>
<gene>
    <name evidence="2" type="ORF">AV656_11125</name>
</gene>
<sequence length="545" mass="59373">MKFRNIVWTGVAAAGLLVAGGQSYKVLGEEPAFVQYQGGQMSVSQVGQYDSGSGEGGTEILAYDEKLKRAFVTNGAKSAIDIVSFKQMDSGVFNNMKRLDRIHLAEFDIRDVDDITSVAAHPDRDLIALSVVSDPKTDPGYVVLLTKDGKFVDKIQVGALPDMVTFTPDGKKLLAANEGEPADDYSADPEGSISIIDLDTLTAKTLTFEGVSLDEKVRVGSKGSVLQQLEPEYITVSDDSKKAFVSMQENNAIATVDLESDRITGVKGLGVKDHSIPGNELDGKENGETKLERLPLLGLYMPDAIDTFTAGDKTYILTPNEGDARDYDAYSEEADIGDISDRIKLNAKHYEGYNQKQLDRLLDKGLLNELADTKITLENGLNEEGDYEALYSYGARSFSIFDAETMELVYDSGNEFEKITAKALPEYFNTTNDEITYDGRSSSKGPEPETVVTGDINGTTYAFIALERTSGIMVYDLSRPEKPKFITFITSRDFSEDVKGDVSPEGLQFIPADASSTGKPLLAATHEVSGTVAVYEFESNKGKKE</sequence>
<dbReference type="SUPFAM" id="SSF75011">
    <property type="entry name" value="3-carboxy-cis,cis-mucoante lactonizing enzyme"/>
    <property type="match status" value="1"/>
</dbReference>
<dbReference type="PANTHER" id="PTHR46928">
    <property type="entry name" value="MESENCHYME-SPECIFIC CELL SURFACE GLYCOPROTEIN"/>
    <property type="match status" value="1"/>
</dbReference>
<feature type="domain" description="Choice-of-anchor I" evidence="1">
    <location>
        <begin position="55"/>
        <end position="536"/>
    </location>
</feature>
<dbReference type="Proteomes" id="UP000076490">
    <property type="component" value="Unassembled WGS sequence"/>
</dbReference>
<evidence type="ECO:0000313" key="2">
    <source>
        <dbReference type="EMBL" id="KZE37127.1"/>
    </source>
</evidence>
<reference evidence="2 3" key="1">
    <citation type="submission" date="2016-01" db="EMBL/GenBank/DDBJ databases">
        <title>Whole genome sequencing of Bhargavaea cecembensis T14.</title>
        <authorList>
            <person name="Hong K.W."/>
        </authorList>
    </citation>
    <scope>NUCLEOTIDE SEQUENCE [LARGE SCALE GENOMIC DNA]</scope>
    <source>
        <strain evidence="2 3">T14</strain>
    </source>
</reference>
<evidence type="ECO:0000313" key="3">
    <source>
        <dbReference type="Proteomes" id="UP000076490"/>
    </source>
</evidence>
<name>A0A163ET41_9BACL</name>
<dbReference type="NCBIfam" id="NF038117">
    <property type="entry name" value="choice_anch_I"/>
    <property type="match status" value="1"/>
</dbReference>
<dbReference type="PANTHER" id="PTHR46928:SF1">
    <property type="entry name" value="MESENCHYME-SPECIFIC CELL SURFACE GLYCOPROTEIN"/>
    <property type="match status" value="1"/>
</dbReference>
<proteinExistence type="predicted"/>
<dbReference type="OrthoDB" id="9801679at2"/>
<dbReference type="InterPro" id="IPR015943">
    <property type="entry name" value="WD40/YVTN_repeat-like_dom_sf"/>
</dbReference>
<comment type="caution">
    <text evidence="2">The sequence shown here is derived from an EMBL/GenBank/DDBJ whole genome shotgun (WGS) entry which is preliminary data.</text>
</comment>
<accession>A0A163ET41</accession>
<protein>
    <recommendedName>
        <fullName evidence="1">Choice-of-anchor I domain-containing protein</fullName>
    </recommendedName>
</protein>